<comment type="caution">
    <text evidence="1">The sequence shown here is derived from an EMBL/GenBank/DDBJ whole genome shotgun (WGS) entry which is preliminary data.</text>
</comment>
<name>A0A1F6EI93_9BACT</name>
<evidence type="ECO:0000313" key="1">
    <source>
        <dbReference type="EMBL" id="OGG73353.1"/>
    </source>
</evidence>
<organism evidence="1 2">
    <name type="scientific">Candidatus Kaiserbacteria bacterium RIFCSPLOWO2_01_FULL_53_17</name>
    <dbReference type="NCBI Taxonomy" id="1798511"/>
    <lineage>
        <taxon>Bacteria</taxon>
        <taxon>Candidatus Kaiseribacteriota</taxon>
    </lineage>
</organism>
<proteinExistence type="predicted"/>
<protein>
    <recommendedName>
        <fullName evidence="3">Peptidase M24 domain-containing protein</fullName>
    </recommendedName>
</protein>
<dbReference type="Proteomes" id="UP000177306">
    <property type="component" value="Unassembled WGS sequence"/>
</dbReference>
<reference evidence="1 2" key="1">
    <citation type="journal article" date="2016" name="Nat. Commun.">
        <title>Thousands of microbial genomes shed light on interconnected biogeochemical processes in an aquifer system.</title>
        <authorList>
            <person name="Anantharaman K."/>
            <person name="Brown C.T."/>
            <person name="Hug L.A."/>
            <person name="Sharon I."/>
            <person name="Castelle C.J."/>
            <person name="Probst A.J."/>
            <person name="Thomas B.C."/>
            <person name="Singh A."/>
            <person name="Wilkins M.J."/>
            <person name="Karaoz U."/>
            <person name="Brodie E.L."/>
            <person name="Williams K.H."/>
            <person name="Hubbard S.S."/>
            <person name="Banfield J.F."/>
        </authorList>
    </citation>
    <scope>NUCLEOTIDE SEQUENCE [LARGE SCALE GENOMIC DNA]</scope>
</reference>
<evidence type="ECO:0000313" key="2">
    <source>
        <dbReference type="Proteomes" id="UP000177306"/>
    </source>
</evidence>
<gene>
    <name evidence="1" type="ORF">A3A38_01530</name>
</gene>
<dbReference type="AlphaFoldDB" id="A0A1F6EI93"/>
<sequence length="275" mass="31133">MSDMISAIERTRETAASIVSSTLTNYQRKTEQEIRDCVLEEMARHGELFPRGWYDPPPGGVSILIGKERMAFDSLRKPKYWPRSDIRYSADTPTMIYVSPVDRATQMLGDFGLTIYQGSDTAIQNHIKQGLSAVLDIAECARIGMSFADLYAAGREALAQRGFEHARISTITSNAGDSNFGHTVPWSDGEAPPGELLIDQLREKIRVARRFINLDEHYVISPTCAFMVESRLFDREKPTLPNILFHVIVTFSEGRKRVLTNFEEIFKQVGMEYML</sequence>
<dbReference type="EMBL" id="MFLY01000003">
    <property type="protein sequence ID" value="OGG73353.1"/>
    <property type="molecule type" value="Genomic_DNA"/>
</dbReference>
<evidence type="ECO:0008006" key="3">
    <source>
        <dbReference type="Google" id="ProtNLM"/>
    </source>
</evidence>
<accession>A0A1F6EI93</accession>